<keyword evidence="1" id="KW-0472">Membrane</keyword>
<keyword evidence="1" id="KW-1133">Transmembrane helix</keyword>
<evidence type="ECO:0000313" key="2">
    <source>
        <dbReference type="EMBL" id="CAG86224.2"/>
    </source>
</evidence>
<name>Q6BUG6_DEBHA</name>
<evidence type="ECO:0000256" key="1">
    <source>
        <dbReference type="SAM" id="Phobius"/>
    </source>
</evidence>
<keyword evidence="1" id="KW-0812">Transmembrane</keyword>
<dbReference type="EMBL" id="CR382135">
    <property type="protein sequence ID" value="CAG86224.2"/>
    <property type="molecule type" value="Genomic_DNA"/>
</dbReference>
<protein>
    <submittedName>
        <fullName evidence="2">DEHA2C10824p</fullName>
    </submittedName>
</protein>
<feature type="transmembrane region" description="Helical" evidence="1">
    <location>
        <begin position="40"/>
        <end position="59"/>
    </location>
</feature>
<dbReference type="AlphaFoldDB" id="Q6BUG6"/>
<dbReference type="GeneID" id="2900613"/>
<accession>Q6BUG6</accession>
<sequence length="76" mass="8657">MQPFYEQSNSIPKIILLSKLVRSNIAWFIPKNNSLGSKKLIIKTVLTLSSFVLLAALTISQPQRKVERNTKRTCKL</sequence>
<reference evidence="2 3" key="1">
    <citation type="journal article" date="2004" name="Nature">
        <title>Genome evolution in yeasts.</title>
        <authorList>
            <consortium name="Genolevures"/>
            <person name="Dujon B."/>
            <person name="Sherman D."/>
            <person name="Fischer G."/>
            <person name="Durrens P."/>
            <person name="Casaregola S."/>
            <person name="Lafontaine I."/>
            <person name="de Montigny J."/>
            <person name="Marck C."/>
            <person name="Neuveglise C."/>
            <person name="Talla E."/>
            <person name="Goffard N."/>
            <person name="Frangeul L."/>
            <person name="Aigle M."/>
            <person name="Anthouard V."/>
            <person name="Babour A."/>
            <person name="Barbe V."/>
            <person name="Barnay S."/>
            <person name="Blanchin S."/>
            <person name="Beckerich J.M."/>
            <person name="Beyne E."/>
            <person name="Bleykasten C."/>
            <person name="Boisrame A."/>
            <person name="Boyer J."/>
            <person name="Cattolico L."/>
            <person name="Confanioleri F."/>
            <person name="de Daruvar A."/>
            <person name="Despons L."/>
            <person name="Fabre E."/>
            <person name="Fairhead C."/>
            <person name="Ferry-Dumazet H."/>
            <person name="Groppi A."/>
            <person name="Hantraye F."/>
            <person name="Hennequin C."/>
            <person name="Jauniaux N."/>
            <person name="Joyet P."/>
            <person name="Kachouri R."/>
            <person name="Kerrest A."/>
            <person name="Koszul R."/>
            <person name="Lemaire M."/>
            <person name="Lesur I."/>
            <person name="Ma L."/>
            <person name="Muller H."/>
            <person name="Nicaud J.M."/>
            <person name="Nikolski M."/>
            <person name="Oztas S."/>
            <person name="Ozier-Kalogeropoulos O."/>
            <person name="Pellenz S."/>
            <person name="Potier S."/>
            <person name="Richard G.F."/>
            <person name="Straub M.L."/>
            <person name="Suleau A."/>
            <person name="Swennene D."/>
            <person name="Tekaia F."/>
            <person name="Wesolowski-Louvel M."/>
            <person name="Westhof E."/>
            <person name="Wirth B."/>
            <person name="Zeniou-Meyer M."/>
            <person name="Zivanovic I."/>
            <person name="Bolotin-Fukuhara M."/>
            <person name="Thierry A."/>
            <person name="Bouchier C."/>
            <person name="Caudron B."/>
            <person name="Scarpelli C."/>
            <person name="Gaillardin C."/>
            <person name="Weissenbach J."/>
            <person name="Wincker P."/>
            <person name="Souciet J.L."/>
        </authorList>
    </citation>
    <scope>NUCLEOTIDE SEQUENCE [LARGE SCALE GENOMIC DNA]</scope>
    <source>
        <strain evidence="3">ATCC 36239 / CBS 767 / BCRC 21394 / JCM 1990 / NBRC 0083 / IGC 2968</strain>
    </source>
</reference>
<dbReference type="RefSeq" id="XP_458153.2">
    <property type="nucleotide sequence ID" value="XM_458153.1"/>
</dbReference>
<dbReference type="VEuPathDB" id="FungiDB:DEHA2C10824g"/>
<dbReference type="InParanoid" id="Q6BUG6"/>
<evidence type="ECO:0000313" key="3">
    <source>
        <dbReference type="Proteomes" id="UP000000599"/>
    </source>
</evidence>
<gene>
    <name evidence="2" type="ordered locus">DEHA2C10824g</name>
</gene>
<keyword evidence="3" id="KW-1185">Reference proteome</keyword>
<organism evidence="2 3">
    <name type="scientific">Debaryomyces hansenii (strain ATCC 36239 / CBS 767 / BCRC 21394 / JCM 1990 / NBRC 0083 / IGC 2968)</name>
    <name type="common">Yeast</name>
    <name type="synonym">Torulaspora hansenii</name>
    <dbReference type="NCBI Taxonomy" id="284592"/>
    <lineage>
        <taxon>Eukaryota</taxon>
        <taxon>Fungi</taxon>
        <taxon>Dikarya</taxon>
        <taxon>Ascomycota</taxon>
        <taxon>Saccharomycotina</taxon>
        <taxon>Pichiomycetes</taxon>
        <taxon>Debaryomycetaceae</taxon>
        <taxon>Debaryomyces</taxon>
    </lineage>
</organism>
<dbReference type="HOGENOM" id="CLU_2654463_0_0_1"/>
<proteinExistence type="predicted"/>
<dbReference type="Proteomes" id="UP000000599">
    <property type="component" value="Chromosome C"/>
</dbReference>
<dbReference type="KEGG" id="dha:DEHA2C10824g"/>